<protein>
    <submittedName>
        <fullName evidence="7">Cytochrome c</fullName>
    </submittedName>
</protein>
<feature type="domain" description="Cytochrome c" evidence="6">
    <location>
        <begin position="65"/>
        <end position="155"/>
    </location>
</feature>
<evidence type="ECO:0000313" key="8">
    <source>
        <dbReference type="Proteomes" id="UP000295741"/>
    </source>
</evidence>
<dbReference type="RefSeq" id="WP_133474360.1">
    <property type="nucleotide sequence ID" value="NZ_SNWP01000011.1"/>
</dbReference>
<evidence type="ECO:0000259" key="6">
    <source>
        <dbReference type="PROSITE" id="PS51007"/>
    </source>
</evidence>
<accession>A0A4R6IV47</accession>
<keyword evidence="8" id="KW-1185">Reference proteome</keyword>
<evidence type="ECO:0000256" key="3">
    <source>
        <dbReference type="ARBA" id="ARBA00023004"/>
    </source>
</evidence>
<proteinExistence type="predicted"/>
<keyword evidence="2 4" id="KW-0479">Metal-binding</keyword>
<dbReference type="GO" id="GO:0046872">
    <property type="term" value="F:metal ion binding"/>
    <property type="evidence" value="ECO:0007669"/>
    <property type="project" value="UniProtKB-KW"/>
</dbReference>
<keyword evidence="3 4" id="KW-0408">Iron</keyword>
<reference evidence="7 8" key="1">
    <citation type="submission" date="2019-03" db="EMBL/GenBank/DDBJ databases">
        <title>Genomic Encyclopedia of Archaeal and Bacterial Type Strains, Phase II (KMG-II): from individual species to whole genera.</title>
        <authorList>
            <person name="Goeker M."/>
        </authorList>
    </citation>
    <scope>NUCLEOTIDE SEQUENCE [LARGE SCALE GENOMIC DNA]</scope>
    <source>
        <strain evidence="7 8">DSM 28323</strain>
    </source>
</reference>
<sequence length="158" mass="17069">MKKLIVILTLGSLIAACGGGNSHAPATAAASTEKTEPGKDNPSYDPNRGEGKFKDVQINPKLDLALAGEGNKVYNVKCGSCHKLSEEKLVGPGWKGVTSRHEAAWILNFITNTDAMLNIDPKAQAQLEICLVRMPNQSLTDQEALSLYEFMRKNDGVK</sequence>
<dbReference type="Gene3D" id="1.10.760.10">
    <property type="entry name" value="Cytochrome c-like domain"/>
    <property type="match status" value="1"/>
</dbReference>
<evidence type="ECO:0000313" key="7">
    <source>
        <dbReference type="EMBL" id="TDO26513.1"/>
    </source>
</evidence>
<evidence type="ECO:0000256" key="5">
    <source>
        <dbReference type="SAM" id="MobiDB-lite"/>
    </source>
</evidence>
<dbReference type="PROSITE" id="PS51257">
    <property type="entry name" value="PROKAR_LIPOPROTEIN"/>
    <property type="match status" value="1"/>
</dbReference>
<dbReference type="SUPFAM" id="SSF46626">
    <property type="entry name" value="Cytochrome c"/>
    <property type="match status" value="1"/>
</dbReference>
<dbReference type="InterPro" id="IPR009056">
    <property type="entry name" value="Cyt_c-like_dom"/>
</dbReference>
<dbReference type="InterPro" id="IPR036909">
    <property type="entry name" value="Cyt_c-like_dom_sf"/>
</dbReference>
<dbReference type="OrthoDB" id="2827525at2"/>
<comment type="caution">
    <text evidence="7">The sequence shown here is derived from an EMBL/GenBank/DDBJ whole genome shotgun (WGS) entry which is preliminary data.</text>
</comment>
<evidence type="ECO:0000256" key="1">
    <source>
        <dbReference type="ARBA" id="ARBA00022617"/>
    </source>
</evidence>
<dbReference type="GO" id="GO:0009055">
    <property type="term" value="F:electron transfer activity"/>
    <property type="evidence" value="ECO:0007669"/>
    <property type="project" value="InterPro"/>
</dbReference>
<evidence type="ECO:0000256" key="2">
    <source>
        <dbReference type="ARBA" id="ARBA00022723"/>
    </source>
</evidence>
<dbReference type="AlphaFoldDB" id="A0A4R6IV47"/>
<dbReference type="GO" id="GO:0020037">
    <property type="term" value="F:heme binding"/>
    <property type="evidence" value="ECO:0007669"/>
    <property type="project" value="InterPro"/>
</dbReference>
<gene>
    <name evidence="7" type="ORF">BC659_1819</name>
</gene>
<keyword evidence="1 4" id="KW-0349">Heme</keyword>
<feature type="region of interest" description="Disordered" evidence="5">
    <location>
        <begin position="25"/>
        <end position="52"/>
    </location>
</feature>
<dbReference type="PROSITE" id="PS51007">
    <property type="entry name" value="CYTC"/>
    <property type="match status" value="1"/>
</dbReference>
<name>A0A4R6IV47_9BACT</name>
<dbReference type="EMBL" id="SNWP01000011">
    <property type="protein sequence ID" value="TDO26513.1"/>
    <property type="molecule type" value="Genomic_DNA"/>
</dbReference>
<dbReference type="Proteomes" id="UP000295741">
    <property type="component" value="Unassembled WGS sequence"/>
</dbReference>
<organism evidence="7 8">
    <name type="scientific">Sediminibacterium goheungense</name>
    <dbReference type="NCBI Taxonomy" id="1086393"/>
    <lineage>
        <taxon>Bacteria</taxon>
        <taxon>Pseudomonadati</taxon>
        <taxon>Bacteroidota</taxon>
        <taxon>Chitinophagia</taxon>
        <taxon>Chitinophagales</taxon>
        <taxon>Chitinophagaceae</taxon>
        <taxon>Sediminibacterium</taxon>
    </lineage>
</organism>
<evidence type="ECO:0000256" key="4">
    <source>
        <dbReference type="PROSITE-ProRule" id="PRU00433"/>
    </source>
</evidence>
<dbReference type="Pfam" id="PF00034">
    <property type="entry name" value="Cytochrom_C"/>
    <property type="match status" value="1"/>
</dbReference>